<proteinExistence type="predicted"/>
<keyword evidence="4" id="KW-1185">Reference proteome</keyword>
<accession>A0A420Y2R2</accession>
<feature type="transmembrane region" description="Helical" evidence="2">
    <location>
        <begin position="286"/>
        <end position="306"/>
    </location>
</feature>
<sequence>MSATTVANNQDSTMSDTTTTKDVSRDYKLQLRFTSSVLQGVKEWNIVAEFRCHDLLHVMRHGLFWATSNTVIERGYYSANDGNFNANGWRYRRGWELQDCPEKPTSQCRWVAKFTLFANTVKTLAHFQLRDLRQEDIQDAFAWNGKAEIVFMYENPQYTSGDRNINCWIDELHPSHGSWWFFPMDTLPEYSTLQFDQLSVPEKGKCGKAEYLISRRRSSGPLSPLLPQHHQPRTTTPMTPDPASGEGPRPSAPLQQSTAGPSQATSQAEGARDGIQRRDSHTTEEYGGLIRGIGVLIILVVILTQLRGWGEMTKELWSFLRERGPGVGDH</sequence>
<evidence type="ECO:0000256" key="1">
    <source>
        <dbReference type="SAM" id="MobiDB-lite"/>
    </source>
</evidence>
<keyword evidence="2" id="KW-0812">Transmembrane</keyword>
<feature type="region of interest" description="Disordered" evidence="1">
    <location>
        <begin position="218"/>
        <end position="280"/>
    </location>
</feature>
<evidence type="ECO:0000256" key="2">
    <source>
        <dbReference type="SAM" id="Phobius"/>
    </source>
</evidence>
<feature type="compositionally biased region" description="Low complexity" evidence="1">
    <location>
        <begin position="219"/>
        <end position="229"/>
    </location>
</feature>
<gene>
    <name evidence="3" type="ORF">DL546_001415</name>
</gene>
<feature type="compositionally biased region" description="Polar residues" evidence="1">
    <location>
        <begin position="253"/>
        <end position="268"/>
    </location>
</feature>
<comment type="caution">
    <text evidence="3">The sequence shown here is derived from an EMBL/GenBank/DDBJ whole genome shotgun (WGS) entry which is preliminary data.</text>
</comment>
<protein>
    <submittedName>
        <fullName evidence="3">Uncharacterized protein</fullName>
    </submittedName>
</protein>
<keyword evidence="2" id="KW-0472">Membrane</keyword>
<keyword evidence="2" id="KW-1133">Transmembrane helix</keyword>
<evidence type="ECO:0000313" key="4">
    <source>
        <dbReference type="Proteomes" id="UP000275385"/>
    </source>
</evidence>
<organism evidence="3 4">
    <name type="scientific">Coniochaeta pulveracea</name>
    <dbReference type="NCBI Taxonomy" id="177199"/>
    <lineage>
        <taxon>Eukaryota</taxon>
        <taxon>Fungi</taxon>
        <taxon>Dikarya</taxon>
        <taxon>Ascomycota</taxon>
        <taxon>Pezizomycotina</taxon>
        <taxon>Sordariomycetes</taxon>
        <taxon>Sordariomycetidae</taxon>
        <taxon>Coniochaetales</taxon>
        <taxon>Coniochaetaceae</taxon>
        <taxon>Coniochaeta</taxon>
    </lineage>
</organism>
<dbReference type="Proteomes" id="UP000275385">
    <property type="component" value="Unassembled WGS sequence"/>
</dbReference>
<feature type="compositionally biased region" description="Basic and acidic residues" evidence="1">
    <location>
        <begin position="270"/>
        <end position="280"/>
    </location>
</feature>
<dbReference type="EMBL" id="QVQW01000060">
    <property type="protein sequence ID" value="RKU42164.1"/>
    <property type="molecule type" value="Genomic_DNA"/>
</dbReference>
<reference evidence="3 4" key="1">
    <citation type="submission" date="2018-08" db="EMBL/GenBank/DDBJ databases">
        <title>Draft genome of the lignicolous fungus Coniochaeta pulveracea.</title>
        <authorList>
            <person name="Borstlap C.J."/>
            <person name="De Witt R.N."/>
            <person name="Botha A."/>
            <person name="Volschenk H."/>
        </authorList>
    </citation>
    <scope>NUCLEOTIDE SEQUENCE [LARGE SCALE GENOMIC DNA]</scope>
    <source>
        <strain evidence="3 4">CAB683</strain>
    </source>
</reference>
<evidence type="ECO:0000313" key="3">
    <source>
        <dbReference type="EMBL" id="RKU42164.1"/>
    </source>
</evidence>
<name>A0A420Y2R2_9PEZI</name>
<dbReference type="AlphaFoldDB" id="A0A420Y2R2"/>
<dbReference type="OrthoDB" id="4589291at2759"/>